<evidence type="ECO:0000256" key="4">
    <source>
        <dbReference type="ARBA" id="ARBA00022676"/>
    </source>
</evidence>
<dbReference type="PANTHER" id="PTHR44366:SF1">
    <property type="entry name" value="UDP-N-ACETYLGLUCOSAMINE--PEPTIDE N-ACETYLGLUCOSAMINYLTRANSFERASE 110 KDA SUBUNIT"/>
    <property type="match status" value="1"/>
</dbReference>
<reference evidence="10 11" key="1">
    <citation type="submission" date="2018-04" db="EMBL/GenBank/DDBJ databases">
        <title>Polynucleobacter sp. UH21B genome.</title>
        <authorList>
            <person name="Hahn M.W."/>
        </authorList>
    </citation>
    <scope>NUCLEOTIDE SEQUENCE [LARGE SCALE GENOMIC DNA]</scope>
    <source>
        <strain evidence="10 11">MWH-UH21B</strain>
    </source>
</reference>
<dbReference type="Gene3D" id="3.40.50.11380">
    <property type="match status" value="1"/>
</dbReference>
<organism evidence="10 11">
    <name type="scientific">Polynucleobacter tropicus</name>
    <dbReference type="NCBI Taxonomy" id="1743174"/>
    <lineage>
        <taxon>Bacteria</taxon>
        <taxon>Pseudomonadati</taxon>
        <taxon>Pseudomonadota</taxon>
        <taxon>Betaproteobacteria</taxon>
        <taxon>Burkholderiales</taxon>
        <taxon>Burkholderiaceae</taxon>
        <taxon>Polynucleobacter</taxon>
    </lineage>
</organism>
<keyword evidence="6" id="KW-0677">Repeat</keyword>
<feature type="repeat" description="TPR" evidence="8">
    <location>
        <begin position="11"/>
        <end position="44"/>
    </location>
</feature>
<dbReference type="AlphaFoldDB" id="A0A6M9Q2L1"/>
<dbReference type="SUPFAM" id="SSF48452">
    <property type="entry name" value="TPR-like"/>
    <property type="match status" value="2"/>
</dbReference>
<dbReference type="RefSeq" id="WP_173955368.1">
    <property type="nucleotide sequence ID" value="NZ_CP028942.1"/>
</dbReference>
<feature type="repeat" description="TPR" evidence="8">
    <location>
        <begin position="45"/>
        <end position="78"/>
    </location>
</feature>
<feature type="repeat" description="TPR" evidence="8">
    <location>
        <begin position="147"/>
        <end position="180"/>
    </location>
</feature>
<dbReference type="SMART" id="SM00028">
    <property type="entry name" value="TPR"/>
    <property type="match status" value="7"/>
</dbReference>
<dbReference type="SUPFAM" id="SSF53756">
    <property type="entry name" value="UDP-Glycosyltransferase/glycogen phosphorylase"/>
    <property type="match status" value="1"/>
</dbReference>
<evidence type="ECO:0000256" key="3">
    <source>
        <dbReference type="ARBA" id="ARBA00011970"/>
    </source>
</evidence>
<evidence type="ECO:0000256" key="8">
    <source>
        <dbReference type="PROSITE-ProRule" id="PRU00339"/>
    </source>
</evidence>
<dbReference type="PROSITE" id="PS50005">
    <property type="entry name" value="TPR"/>
    <property type="match status" value="7"/>
</dbReference>
<dbReference type="InterPro" id="IPR019734">
    <property type="entry name" value="TPR_rpt"/>
</dbReference>
<keyword evidence="7 8" id="KW-0802">TPR repeat</keyword>
<accession>A0A6M9Q2L1</accession>
<dbReference type="GO" id="GO:0097363">
    <property type="term" value="F:protein O-acetylglucosaminyltransferase activity"/>
    <property type="evidence" value="ECO:0007669"/>
    <property type="project" value="UniProtKB-EC"/>
</dbReference>
<dbReference type="KEGG" id="ptrp:DCO17_03190"/>
<proteinExistence type="inferred from homology"/>
<dbReference type="GO" id="GO:0006493">
    <property type="term" value="P:protein O-linked glycosylation"/>
    <property type="evidence" value="ECO:0007669"/>
    <property type="project" value="InterPro"/>
</dbReference>
<comment type="similarity">
    <text evidence="2">Belongs to the glycosyltransferase 41 family. O-GlcNAc transferase subfamily.</text>
</comment>
<sequence>MTKKSFEMDQLQQLLSQALVFHRNNDFENAAKLYKKALHTSKNNFDALNLYGTLLLQQKDYSAALELLSNAIKLNSKNPICFNNQGICLKNLNRLDEALNSYNQAITLKPDYDEAIFNRSNLYSALKKYDEALEGYDQALKLKPQYIDAVINKANTLGELRRYDEAIQVYELALSYQPDHENALLGIAQAQRATRDFGKSFFNIDRALQFRLSPAGFSSQGDLYRSKHQFELALESYSRAIDIDSECAGAWFGKGLALSRLSRYVESIACFSRVLELDVSDHFCSAFSAMIYDQLKIASWTDFDAYVPKISSIANKDGRSLNPFLNLAFLNDSELQYELTSKYVTDDVIKIKQEPISKSLHQKIRIAYFSADFGSHPVSLLLAEVFERHNRDLFEVVAFCLKKPSSEDLVYQKLLNVFDYFLDVEDKSDEMVAKIARELEIDIAIDLGGHTQDSRLGIFAYRAAPIQINYFGYAGTSGAQFMDYIIADHVVIPPESHAFFSEKIAFMPNSYMVDDSRRLPSDVNYSRSDFGLPENKFVFCCFNNGYKFNPEILKAWANILANCPNSILWLTENNSEFRNNILLELSKLGIDSDRIFFAKRLESMADHLARYRLADVFLDTHPYNAHTTALDAFKMGIPVLTYCGKAFAGRVATSLLTCLDLKELIANSLDEYVTKAIDLYLSQENLNSIRVRLVENIKTKPLFDTRSYVNNLEVLYLEMYRRHLSGLPPETFSFEDVR</sequence>
<evidence type="ECO:0000256" key="5">
    <source>
        <dbReference type="ARBA" id="ARBA00022679"/>
    </source>
</evidence>
<dbReference type="Pfam" id="PF13414">
    <property type="entry name" value="TPR_11"/>
    <property type="match status" value="1"/>
</dbReference>
<feature type="domain" description="O-GlcNAc transferase C-terminal" evidence="9">
    <location>
        <begin position="359"/>
        <end position="519"/>
    </location>
</feature>
<name>A0A6M9Q2L1_9BURK</name>
<feature type="domain" description="O-GlcNAc transferase C-terminal" evidence="9">
    <location>
        <begin position="525"/>
        <end position="712"/>
    </location>
</feature>
<dbReference type="InterPro" id="IPR011990">
    <property type="entry name" value="TPR-like_helical_dom_sf"/>
</dbReference>
<dbReference type="Pfam" id="PF13181">
    <property type="entry name" value="TPR_8"/>
    <property type="match status" value="1"/>
</dbReference>
<keyword evidence="5" id="KW-0808">Transferase</keyword>
<dbReference type="InterPro" id="IPR037919">
    <property type="entry name" value="OGT"/>
</dbReference>
<dbReference type="Proteomes" id="UP000503312">
    <property type="component" value="Chromosome"/>
</dbReference>
<feature type="repeat" description="TPR" evidence="8">
    <location>
        <begin position="214"/>
        <end position="247"/>
    </location>
</feature>
<dbReference type="InterPro" id="IPR029489">
    <property type="entry name" value="OGT/SEC/SPY_C"/>
</dbReference>
<evidence type="ECO:0000256" key="7">
    <source>
        <dbReference type="ARBA" id="ARBA00022803"/>
    </source>
</evidence>
<dbReference type="PROSITE" id="PS50293">
    <property type="entry name" value="TPR_REGION"/>
    <property type="match status" value="1"/>
</dbReference>
<dbReference type="Pfam" id="PF13844">
    <property type="entry name" value="Glyco_transf_41"/>
    <property type="match status" value="2"/>
</dbReference>
<keyword evidence="11" id="KW-1185">Reference proteome</keyword>
<dbReference type="Pfam" id="PF07719">
    <property type="entry name" value="TPR_2"/>
    <property type="match status" value="1"/>
</dbReference>
<comment type="pathway">
    <text evidence="1">Protein modification; protein glycosylation.</text>
</comment>
<evidence type="ECO:0000313" key="10">
    <source>
        <dbReference type="EMBL" id="QKM64326.1"/>
    </source>
</evidence>
<evidence type="ECO:0000256" key="6">
    <source>
        <dbReference type="ARBA" id="ARBA00022737"/>
    </source>
</evidence>
<feature type="repeat" description="TPR" evidence="8">
    <location>
        <begin position="79"/>
        <end position="112"/>
    </location>
</feature>
<keyword evidence="4" id="KW-0328">Glycosyltransferase</keyword>
<gene>
    <name evidence="10" type="ORF">DCO17_03190</name>
</gene>
<evidence type="ECO:0000313" key="11">
    <source>
        <dbReference type="Proteomes" id="UP000503312"/>
    </source>
</evidence>
<dbReference type="InterPro" id="IPR013105">
    <property type="entry name" value="TPR_2"/>
</dbReference>
<dbReference type="EC" id="2.4.1.255" evidence="3"/>
<evidence type="ECO:0000256" key="1">
    <source>
        <dbReference type="ARBA" id="ARBA00004922"/>
    </source>
</evidence>
<protein>
    <recommendedName>
        <fullName evidence="3">protein O-GlcNAc transferase</fullName>
        <ecNumber evidence="3">2.4.1.255</ecNumber>
    </recommendedName>
</protein>
<dbReference type="EMBL" id="CP028942">
    <property type="protein sequence ID" value="QKM64326.1"/>
    <property type="molecule type" value="Genomic_DNA"/>
</dbReference>
<dbReference type="PANTHER" id="PTHR44366">
    <property type="entry name" value="UDP-N-ACETYLGLUCOSAMINE--PEPTIDE N-ACETYLGLUCOSAMINYLTRANSFERASE 110 KDA SUBUNIT"/>
    <property type="match status" value="1"/>
</dbReference>
<evidence type="ECO:0000256" key="2">
    <source>
        <dbReference type="ARBA" id="ARBA00005386"/>
    </source>
</evidence>
<dbReference type="Pfam" id="PF12895">
    <property type="entry name" value="ANAPC3"/>
    <property type="match status" value="1"/>
</dbReference>
<feature type="repeat" description="TPR" evidence="8">
    <location>
        <begin position="113"/>
        <end position="146"/>
    </location>
</feature>
<dbReference type="Gene3D" id="1.25.40.10">
    <property type="entry name" value="Tetratricopeptide repeat domain"/>
    <property type="match status" value="3"/>
</dbReference>
<dbReference type="Gene3D" id="3.40.50.2000">
    <property type="entry name" value="Glycogen Phosphorylase B"/>
    <property type="match status" value="1"/>
</dbReference>
<evidence type="ECO:0000259" key="9">
    <source>
        <dbReference type="Pfam" id="PF13844"/>
    </source>
</evidence>
<feature type="repeat" description="TPR" evidence="8">
    <location>
        <begin position="248"/>
        <end position="281"/>
    </location>
</feature>